<name>X0XNW8_9ZZZZ</name>
<accession>X0XNW8</accession>
<gene>
    <name evidence="1" type="ORF">S01H1_51909</name>
</gene>
<sequence length="101" mass="11622">MQINKRLFKELYYDKNDAELAILFETSERSIQRYAGKLRAKGELGYRKTAKSNHAKKAEFYDKQTGIINVLKETLSGAKPYDIKVSPKKVGDTLVVHITDW</sequence>
<protein>
    <submittedName>
        <fullName evidence="1">Uncharacterized protein</fullName>
    </submittedName>
</protein>
<reference evidence="1" key="1">
    <citation type="journal article" date="2014" name="Front. Microbiol.">
        <title>High frequency of phylogenetically diverse reductive dehalogenase-homologous genes in deep subseafloor sedimentary metagenomes.</title>
        <authorList>
            <person name="Kawai M."/>
            <person name="Futagami T."/>
            <person name="Toyoda A."/>
            <person name="Takaki Y."/>
            <person name="Nishi S."/>
            <person name="Hori S."/>
            <person name="Arai W."/>
            <person name="Tsubouchi T."/>
            <person name="Morono Y."/>
            <person name="Uchiyama I."/>
            <person name="Ito T."/>
            <person name="Fujiyama A."/>
            <person name="Inagaki F."/>
            <person name="Takami H."/>
        </authorList>
    </citation>
    <scope>NUCLEOTIDE SEQUENCE</scope>
    <source>
        <strain evidence="1">Expedition CK06-06</strain>
    </source>
</reference>
<proteinExistence type="predicted"/>
<dbReference type="AlphaFoldDB" id="X0XNW8"/>
<evidence type="ECO:0000313" key="1">
    <source>
        <dbReference type="EMBL" id="GAG26661.1"/>
    </source>
</evidence>
<feature type="non-terminal residue" evidence="1">
    <location>
        <position position="101"/>
    </location>
</feature>
<dbReference type="EMBL" id="BARS01033530">
    <property type="protein sequence ID" value="GAG26661.1"/>
    <property type="molecule type" value="Genomic_DNA"/>
</dbReference>
<organism evidence="1">
    <name type="scientific">marine sediment metagenome</name>
    <dbReference type="NCBI Taxonomy" id="412755"/>
    <lineage>
        <taxon>unclassified sequences</taxon>
        <taxon>metagenomes</taxon>
        <taxon>ecological metagenomes</taxon>
    </lineage>
</organism>
<comment type="caution">
    <text evidence="1">The sequence shown here is derived from an EMBL/GenBank/DDBJ whole genome shotgun (WGS) entry which is preliminary data.</text>
</comment>